<evidence type="ECO:0000256" key="7">
    <source>
        <dbReference type="ARBA" id="ARBA00023017"/>
    </source>
</evidence>
<evidence type="ECO:0000256" key="2">
    <source>
        <dbReference type="ARBA" id="ARBA00011059"/>
    </source>
</evidence>
<keyword evidence="10" id="KW-0966">Cell projection</keyword>
<evidence type="ECO:0000256" key="3">
    <source>
        <dbReference type="ARBA" id="ARBA00022490"/>
    </source>
</evidence>
<dbReference type="GO" id="GO:0005874">
    <property type="term" value="C:microtubule"/>
    <property type="evidence" value="ECO:0007669"/>
    <property type="project" value="UniProtKB-KW"/>
</dbReference>
<evidence type="ECO:0000256" key="5">
    <source>
        <dbReference type="ARBA" id="ARBA00022701"/>
    </source>
</evidence>
<dbReference type="Gene3D" id="2.130.10.10">
    <property type="entry name" value="YVTN repeat-like/Quinoprotein amine dehydrogenase"/>
    <property type="match status" value="1"/>
</dbReference>
<dbReference type="AlphaFoldDB" id="A0A8J5JZG8"/>
<evidence type="ECO:0000313" key="12">
    <source>
        <dbReference type="EMBL" id="KAG7167342.1"/>
    </source>
</evidence>
<dbReference type="InterPro" id="IPR015943">
    <property type="entry name" value="WD40/YVTN_repeat-like_dom_sf"/>
</dbReference>
<keyword evidence="3" id="KW-0963">Cytoplasm</keyword>
<dbReference type="EMBL" id="JAHLQT010021643">
    <property type="protein sequence ID" value="KAG7167342.1"/>
    <property type="molecule type" value="Genomic_DNA"/>
</dbReference>
<sequence>ACLCLQVRWVPTEVGETPHFYSASADGRVCEWAVQVSTLQHTDLLDFHHCPLRTIRSSPSSTITLQGTATCIAFNPWDRSVLLMGADTGAVFQLNTSTTTHVLTHYPAHNGPVRAAAWNTYHNKVFATCSLDWMIKIWLQYH</sequence>
<keyword evidence="8" id="KW-0505">Motor protein</keyword>
<feature type="non-terminal residue" evidence="12">
    <location>
        <position position="142"/>
    </location>
</feature>
<dbReference type="Proteomes" id="UP000747542">
    <property type="component" value="Unassembled WGS sequence"/>
</dbReference>
<protein>
    <submittedName>
        <fullName evidence="12">Dynein intermediate chain 1- axonemal-like 2</fullName>
    </submittedName>
</protein>
<dbReference type="InterPro" id="IPR001680">
    <property type="entry name" value="WD40_rpt"/>
</dbReference>
<evidence type="ECO:0000256" key="8">
    <source>
        <dbReference type="ARBA" id="ARBA00023175"/>
    </source>
</evidence>
<gene>
    <name evidence="12" type="primary">Dnai1-L2</name>
    <name evidence="12" type="ORF">Hamer_G012784</name>
</gene>
<feature type="non-terminal residue" evidence="12">
    <location>
        <position position="1"/>
    </location>
</feature>
<dbReference type="Pfam" id="PF00400">
    <property type="entry name" value="WD40"/>
    <property type="match status" value="1"/>
</dbReference>
<dbReference type="SUPFAM" id="SSF50978">
    <property type="entry name" value="WD40 repeat-like"/>
    <property type="match status" value="1"/>
</dbReference>
<dbReference type="GO" id="GO:0045504">
    <property type="term" value="F:dynein heavy chain binding"/>
    <property type="evidence" value="ECO:0007669"/>
    <property type="project" value="TreeGrafter"/>
</dbReference>
<keyword evidence="5" id="KW-0493">Microtubule</keyword>
<proteinExistence type="inferred from homology"/>
<dbReference type="PROSITE" id="PS50082">
    <property type="entry name" value="WD_REPEATS_2"/>
    <property type="match status" value="1"/>
</dbReference>
<dbReference type="GO" id="GO:0036157">
    <property type="term" value="C:outer dynein arm"/>
    <property type="evidence" value="ECO:0007669"/>
    <property type="project" value="TreeGrafter"/>
</dbReference>
<dbReference type="GO" id="GO:0003341">
    <property type="term" value="P:cilium movement"/>
    <property type="evidence" value="ECO:0007669"/>
    <property type="project" value="TreeGrafter"/>
</dbReference>
<evidence type="ECO:0000313" key="13">
    <source>
        <dbReference type="Proteomes" id="UP000747542"/>
    </source>
</evidence>
<dbReference type="InterPro" id="IPR036322">
    <property type="entry name" value="WD40_repeat_dom_sf"/>
</dbReference>
<comment type="caution">
    <text evidence="12">The sequence shown here is derived from an EMBL/GenBank/DDBJ whole genome shotgun (WGS) entry which is preliminary data.</text>
</comment>
<keyword evidence="9" id="KW-0206">Cytoskeleton</keyword>
<evidence type="ECO:0000256" key="4">
    <source>
        <dbReference type="ARBA" id="ARBA00022574"/>
    </source>
</evidence>
<keyword evidence="13" id="KW-1185">Reference proteome</keyword>
<comment type="subcellular location">
    <subcellularLocation>
        <location evidence="1">Cytoplasm</location>
        <location evidence="1">Cytoskeleton</location>
        <location evidence="1">Cilium axoneme</location>
    </subcellularLocation>
</comment>
<reference evidence="12" key="1">
    <citation type="journal article" date="2021" name="Sci. Adv.">
        <title>The American lobster genome reveals insights on longevity, neural, and immune adaptations.</title>
        <authorList>
            <person name="Polinski J.M."/>
            <person name="Zimin A.V."/>
            <person name="Clark K.F."/>
            <person name="Kohn A.B."/>
            <person name="Sadowski N."/>
            <person name="Timp W."/>
            <person name="Ptitsyn A."/>
            <person name="Khanna P."/>
            <person name="Romanova D.Y."/>
            <person name="Williams P."/>
            <person name="Greenwood S.J."/>
            <person name="Moroz L.L."/>
            <person name="Walt D.R."/>
            <person name="Bodnar A.G."/>
        </authorList>
    </citation>
    <scope>NUCLEOTIDE SEQUENCE</scope>
    <source>
        <strain evidence="12">GMGI-L3</strain>
    </source>
</reference>
<name>A0A8J5JZG8_HOMAM</name>
<evidence type="ECO:0000256" key="1">
    <source>
        <dbReference type="ARBA" id="ARBA00004430"/>
    </source>
</evidence>
<dbReference type="GO" id="GO:0036158">
    <property type="term" value="P:outer dynein arm assembly"/>
    <property type="evidence" value="ECO:0007669"/>
    <property type="project" value="TreeGrafter"/>
</dbReference>
<dbReference type="InterPro" id="IPR050687">
    <property type="entry name" value="Dynein_IC"/>
</dbReference>
<keyword evidence="4 11" id="KW-0853">WD repeat</keyword>
<accession>A0A8J5JZG8</accession>
<dbReference type="PANTHER" id="PTHR12442">
    <property type="entry name" value="DYNEIN INTERMEDIATE CHAIN"/>
    <property type="match status" value="1"/>
</dbReference>
<keyword evidence="7" id="KW-0243">Dynein</keyword>
<dbReference type="SMART" id="SM00320">
    <property type="entry name" value="WD40"/>
    <property type="match status" value="2"/>
</dbReference>
<evidence type="ECO:0000256" key="6">
    <source>
        <dbReference type="ARBA" id="ARBA00022737"/>
    </source>
</evidence>
<evidence type="ECO:0000256" key="10">
    <source>
        <dbReference type="ARBA" id="ARBA00023273"/>
    </source>
</evidence>
<evidence type="ECO:0000256" key="9">
    <source>
        <dbReference type="ARBA" id="ARBA00023212"/>
    </source>
</evidence>
<dbReference type="GO" id="GO:0045503">
    <property type="term" value="F:dynein light chain binding"/>
    <property type="evidence" value="ECO:0007669"/>
    <property type="project" value="TreeGrafter"/>
</dbReference>
<dbReference type="PANTHER" id="PTHR12442:SF11">
    <property type="entry name" value="DYNEIN AXONEMAL INTERMEDIATE CHAIN 1"/>
    <property type="match status" value="1"/>
</dbReference>
<keyword evidence="6" id="KW-0677">Repeat</keyword>
<comment type="similarity">
    <text evidence="2">Belongs to the dynein intermediate chain family.</text>
</comment>
<organism evidence="12 13">
    <name type="scientific">Homarus americanus</name>
    <name type="common">American lobster</name>
    <dbReference type="NCBI Taxonomy" id="6706"/>
    <lineage>
        <taxon>Eukaryota</taxon>
        <taxon>Metazoa</taxon>
        <taxon>Ecdysozoa</taxon>
        <taxon>Arthropoda</taxon>
        <taxon>Crustacea</taxon>
        <taxon>Multicrustacea</taxon>
        <taxon>Malacostraca</taxon>
        <taxon>Eumalacostraca</taxon>
        <taxon>Eucarida</taxon>
        <taxon>Decapoda</taxon>
        <taxon>Pleocyemata</taxon>
        <taxon>Astacidea</taxon>
        <taxon>Nephropoidea</taxon>
        <taxon>Nephropidae</taxon>
        <taxon>Homarus</taxon>
    </lineage>
</organism>
<feature type="repeat" description="WD" evidence="11">
    <location>
        <begin position="106"/>
        <end position="138"/>
    </location>
</feature>
<evidence type="ECO:0000256" key="11">
    <source>
        <dbReference type="PROSITE-ProRule" id="PRU00221"/>
    </source>
</evidence>